<organism evidence="1 2">
    <name type="scientific">Armillaria novae-zelandiae</name>
    <dbReference type="NCBI Taxonomy" id="153914"/>
    <lineage>
        <taxon>Eukaryota</taxon>
        <taxon>Fungi</taxon>
        <taxon>Dikarya</taxon>
        <taxon>Basidiomycota</taxon>
        <taxon>Agaricomycotina</taxon>
        <taxon>Agaricomycetes</taxon>
        <taxon>Agaricomycetidae</taxon>
        <taxon>Agaricales</taxon>
        <taxon>Marasmiineae</taxon>
        <taxon>Physalacriaceae</taxon>
        <taxon>Armillaria</taxon>
    </lineage>
</organism>
<evidence type="ECO:0000313" key="1">
    <source>
        <dbReference type="EMBL" id="KAK0465710.1"/>
    </source>
</evidence>
<reference evidence="1" key="1">
    <citation type="submission" date="2023-06" db="EMBL/GenBank/DDBJ databases">
        <authorList>
            <consortium name="Lawrence Berkeley National Laboratory"/>
            <person name="Ahrendt S."/>
            <person name="Sahu N."/>
            <person name="Indic B."/>
            <person name="Wong-Bajracharya J."/>
            <person name="Merenyi Z."/>
            <person name="Ke H.-M."/>
            <person name="Monk M."/>
            <person name="Kocsube S."/>
            <person name="Drula E."/>
            <person name="Lipzen A."/>
            <person name="Balint B."/>
            <person name="Henrissat B."/>
            <person name="Andreopoulos B."/>
            <person name="Martin F.M."/>
            <person name="Harder C.B."/>
            <person name="Rigling D."/>
            <person name="Ford K.L."/>
            <person name="Foster G.D."/>
            <person name="Pangilinan J."/>
            <person name="Papanicolaou A."/>
            <person name="Barry K."/>
            <person name="LaButti K."/>
            <person name="Viragh M."/>
            <person name="Koriabine M."/>
            <person name="Yan M."/>
            <person name="Riley R."/>
            <person name="Champramary S."/>
            <person name="Plett K.L."/>
            <person name="Tsai I.J."/>
            <person name="Slot J."/>
            <person name="Sipos G."/>
            <person name="Plett J."/>
            <person name="Nagy L.G."/>
            <person name="Grigoriev I.V."/>
        </authorList>
    </citation>
    <scope>NUCLEOTIDE SEQUENCE</scope>
    <source>
        <strain evidence="1">ICMP 16352</strain>
    </source>
</reference>
<dbReference type="EMBL" id="JAUEPR010000092">
    <property type="protein sequence ID" value="KAK0465710.1"/>
    <property type="molecule type" value="Genomic_DNA"/>
</dbReference>
<name>A0AA39NHH3_9AGAR</name>
<gene>
    <name evidence="1" type="ORF">IW261DRAFT_1598552</name>
</gene>
<accession>A0AA39NHH3</accession>
<dbReference type="AlphaFoldDB" id="A0AA39NHH3"/>
<sequence>MDASKKKETKRRTRWKEGCVGLAIHTPQQKLRVNQRRCLAVKSQCNNKPIIDEVTIVQRWPNNADLYVFDHHGHLQDLLLPSPCPTRRSRQRTNKSLALKDNFSYGVSRPGLDTTLVLLPTRLASQIMIVKTYCYLSRYHILRESLEEPSCFSRSQFAVLISCACFLEQGRRKPYLRSPASNCLTVYDVVQRGIGSISN</sequence>
<protein>
    <submittedName>
        <fullName evidence="1">Uncharacterized protein</fullName>
    </submittedName>
</protein>
<keyword evidence="2" id="KW-1185">Reference proteome</keyword>
<comment type="caution">
    <text evidence="1">The sequence shown here is derived from an EMBL/GenBank/DDBJ whole genome shotgun (WGS) entry which is preliminary data.</text>
</comment>
<evidence type="ECO:0000313" key="2">
    <source>
        <dbReference type="Proteomes" id="UP001175227"/>
    </source>
</evidence>
<proteinExistence type="predicted"/>
<dbReference type="Proteomes" id="UP001175227">
    <property type="component" value="Unassembled WGS sequence"/>
</dbReference>